<dbReference type="EMBL" id="CM047942">
    <property type="protein sequence ID" value="KAI9901819.1"/>
    <property type="molecule type" value="Genomic_DNA"/>
</dbReference>
<protein>
    <submittedName>
        <fullName evidence="1">Uncharacterized protein</fullName>
    </submittedName>
</protein>
<gene>
    <name evidence="1" type="ORF">N3K66_003636</name>
</gene>
<proteinExistence type="predicted"/>
<evidence type="ECO:0000313" key="2">
    <source>
        <dbReference type="Proteomes" id="UP001163324"/>
    </source>
</evidence>
<comment type="caution">
    <text evidence="1">The sequence shown here is derived from an EMBL/GenBank/DDBJ whole genome shotgun (WGS) entry which is preliminary data.</text>
</comment>
<organism evidence="1 2">
    <name type="scientific">Trichothecium roseum</name>
    <dbReference type="NCBI Taxonomy" id="47278"/>
    <lineage>
        <taxon>Eukaryota</taxon>
        <taxon>Fungi</taxon>
        <taxon>Dikarya</taxon>
        <taxon>Ascomycota</taxon>
        <taxon>Pezizomycotina</taxon>
        <taxon>Sordariomycetes</taxon>
        <taxon>Hypocreomycetidae</taxon>
        <taxon>Hypocreales</taxon>
        <taxon>Hypocreales incertae sedis</taxon>
        <taxon>Trichothecium</taxon>
    </lineage>
</organism>
<reference evidence="1" key="1">
    <citation type="submission" date="2022-10" db="EMBL/GenBank/DDBJ databases">
        <title>Complete Genome of Trichothecium roseum strain YXFP-22015, a Plant Pathogen Isolated from Citrus.</title>
        <authorList>
            <person name="Wang Y."/>
            <person name="Zhu L."/>
        </authorList>
    </citation>
    <scope>NUCLEOTIDE SEQUENCE</scope>
    <source>
        <strain evidence="1">YXFP-22015</strain>
    </source>
</reference>
<keyword evidence="2" id="KW-1185">Reference proteome</keyword>
<dbReference type="Proteomes" id="UP001163324">
    <property type="component" value="Chromosome 3"/>
</dbReference>
<accession>A0ACC0V7X3</accession>
<evidence type="ECO:0000313" key="1">
    <source>
        <dbReference type="EMBL" id="KAI9901819.1"/>
    </source>
</evidence>
<sequence>MVLRQEYLDSDRVNFLIWRYLLESNYRETAAKLQKEWNVKRPHLDFEFAPNVHGHALVSIIQRGLLFQAYERQHASTIQPSRDAAAEAEPQGIFGPLITEPPTRPERHEKPTDDGLKAPNSNDLELPRKRNNSQLLVNGSPTKRQRLSNAGETRSDGNLVITPMEIDGEPQQQISQPDDSNAYPSPLVEGEQPPTPIVHTEGPEQGTQVDKVDELLPDTTFISLTDEARPGNGISSPIETTATAPILLHTEWNPKEPSILAAAGTDALARIWSVGRTPVDHTHDHVTTNVLSLIGPDASSTTTTTTAMAWNSDGSVIAVATDTESQAAINICSLAGIILNTLEVSESPIIKLCWNPSDTALLAISPHSDGALVAVYDAATTASVTYVISGHDITANPLDAAWTSDTEFLLSGGNMLVSLFCDDTSIVEVQELSRNPDNSFTQVLYDRRSKLAATSSEKGTLDLWDGSGRRTISAHQGAITTMAWQPLPPNHPNSDEERLIATGGEDCAILIWNARTPESKAKCFLNMNSPIVRLAFTPDGAFIAGATANQVLIWRVGSPSMPRATWSRPPLPGWISPKAGSETDEEDEHCLCWDASGKRLAYGSNSRLAVINFNR</sequence>
<name>A0ACC0V7X3_9HYPO</name>